<dbReference type="GO" id="GO:0016787">
    <property type="term" value="F:hydrolase activity"/>
    <property type="evidence" value="ECO:0007669"/>
    <property type="project" value="UniProtKB-KW"/>
</dbReference>
<dbReference type="SUPFAM" id="SSF55811">
    <property type="entry name" value="Nudix"/>
    <property type="match status" value="1"/>
</dbReference>
<dbReference type="InterPro" id="IPR000086">
    <property type="entry name" value="NUDIX_hydrolase_dom"/>
</dbReference>
<evidence type="ECO:0000256" key="1">
    <source>
        <dbReference type="ARBA" id="ARBA00001946"/>
    </source>
</evidence>
<dbReference type="PROSITE" id="PS00893">
    <property type="entry name" value="NUDIX_BOX"/>
    <property type="match status" value="1"/>
</dbReference>
<dbReference type="Gene3D" id="3.90.79.10">
    <property type="entry name" value="Nucleoside Triphosphate Pyrophosphohydrolase"/>
    <property type="match status" value="1"/>
</dbReference>
<dbReference type="OrthoDB" id="7376250at2"/>
<dbReference type="RefSeq" id="WP_115935597.1">
    <property type="nucleotide sequence ID" value="NZ_QRDW01000002.1"/>
</dbReference>
<keyword evidence="2" id="KW-0378">Hydrolase</keyword>
<dbReference type="CDD" id="cd04688">
    <property type="entry name" value="NUDIX_Hydrolase"/>
    <property type="match status" value="1"/>
</dbReference>
<evidence type="ECO:0000313" key="5">
    <source>
        <dbReference type="Proteomes" id="UP000256845"/>
    </source>
</evidence>
<dbReference type="InterPro" id="IPR015797">
    <property type="entry name" value="NUDIX_hydrolase-like_dom_sf"/>
</dbReference>
<name>A0A3D9HRL0_9PROT</name>
<organism evidence="4 5">
    <name type="scientific">Aestuariispira insulae</name>
    <dbReference type="NCBI Taxonomy" id="1461337"/>
    <lineage>
        <taxon>Bacteria</taxon>
        <taxon>Pseudomonadati</taxon>
        <taxon>Pseudomonadota</taxon>
        <taxon>Alphaproteobacteria</taxon>
        <taxon>Rhodospirillales</taxon>
        <taxon>Kiloniellaceae</taxon>
        <taxon>Aestuariispira</taxon>
    </lineage>
</organism>
<dbReference type="AlphaFoldDB" id="A0A3D9HRL0"/>
<comment type="cofactor">
    <cofactor evidence="1">
        <name>Mg(2+)</name>
        <dbReference type="ChEBI" id="CHEBI:18420"/>
    </cofactor>
</comment>
<reference evidence="4 5" key="1">
    <citation type="submission" date="2018-07" db="EMBL/GenBank/DDBJ databases">
        <title>Genomic Encyclopedia of Type Strains, Phase III (KMG-III): the genomes of soil and plant-associated and newly described type strains.</title>
        <authorList>
            <person name="Whitman W."/>
        </authorList>
    </citation>
    <scope>NUCLEOTIDE SEQUENCE [LARGE SCALE GENOMIC DNA]</scope>
    <source>
        <strain evidence="4 5">CECT 8488</strain>
    </source>
</reference>
<feature type="domain" description="Nudix hydrolase" evidence="3">
    <location>
        <begin position="15"/>
        <end position="126"/>
    </location>
</feature>
<evidence type="ECO:0000259" key="3">
    <source>
        <dbReference type="Pfam" id="PF00293"/>
    </source>
</evidence>
<comment type="caution">
    <text evidence="4">The sequence shown here is derived from an EMBL/GenBank/DDBJ whole genome shotgun (WGS) entry which is preliminary data.</text>
</comment>
<dbReference type="Pfam" id="PF00293">
    <property type="entry name" value="NUDIX"/>
    <property type="match status" value="1"/>
</dbReference>
<gene>
    <name evidence="4" type="ORF">DFP90_10251</name>
</gene>
<sequence length="145" mass="16277">MSYWRPKEMISMKVLGLVMRGDALLAMEVPDDDGRLKGVRPPGGSIEFGESREQALHREFQEEFGCRISIDGPWKVVENIYDHHGAAGHEYLFIAPVTLLEAGLYHQDRFDIPGEGQASWFSRKDFTDGGIALFPEVLLPELSEG</sequence>
<dbReference type="Proteomes" id="UP000256845">
    <property type="component" value="Unassembled WGS sequence"/>
</dbReference>
<evidence type="ECO:0000256" key="2">
    <source>
        <dbReference type="ARBA" id="ARBA00022801"/>
    </source>
</evidence>
<dbReference type="InterPro" id="IPR020084">
    <property type="entry name" value="NUDIX_hydrolase_CS"/>
</dbReference>
<proteinExistence type="predicted"/>
<accession>A0A3D9HRL0</accession>
<keyword evidence="5" id="KW-1185">Reference proteome</keyword>
<evidence type="ECO:0000313" key="4">
    <source>
        <dbReference type="EMBL" id="RED52035.1"/>
    </source>
</evidence>
<dbReference type="EMBL" id="QRDW01000002">
    <property type="protein sequence ID" value="RED52035.1"/>
    <property type="molecule type" value="Genomic_DNA"/>
</dbReference>
<protein>
    <submittedName>
        <fullName evidence="4">NUDIX domain-containing protein</fullName>
    </submittedName>
</protein>